<dbReference type="SMART" id="SM00342">
    <property type="entry name" value="HTH_ARAC"/>
    <property type="match status" value="1"/>
</dbReference>
<sequence>MVTYTRDGFPGQRMRVLPRPLVTRATQSGLTSRLLVTDAGYFPHAANHGRSRPQGAREAVVLVCTDGRGWCDVDGGTVPVRVGQALVLPPGTGHLYRADVGDPWTLWWLHATGSDLPDLLAPMAGSSRRVVDLHDPARVVHLMEQVVQALERDETAPSLMAAAGAAWFVFAQLGADQLAGPRDEAGPVQRAREYLLEHLEEAVRVPDVAAHVGLSTSHLAALFRQATGGGVLDYLTRTRMARARVMLVTTSQTVAEIARSVGYADEFYFSRQFRAVSGVSPSSFRKASRAEQVH</sequence>
<dbReference type="GO" id="GO:0003700">
    <property type="term" value="F:DNA-binding transcription factor activity"/>
    <property type="evidence" value="ECO:0007669"/>
    <property type="project" value="InterPro"/>
</dbReference>
<dbReference type="PROSITE" id="PS01124">
    <property type="entry name" value="HTH_ARAC_FAMILY_2"/>
    <property type="match status" value="1"/>
</dbReference>
<dbReference type="Pfam" id="PF12833">
    <property type="entry name" value="HTH_18"/>
    <property type="match status" value="1"/>
</dbReference>
<dbReference type="InterPro" id="IPR037923">
    <property type="entry name" value="HTH-like"/>
</dbReference>
<dbReference type="EMBL" id="CP063169">
    <property type="protein sequence ID" value="QOR69592.1"/>
    <property type="molecule type" value="Genomic_DNA"/>
</dbReference>
<evidence type="ECO:0000256" key="4">
    <source>
        <dbReference type="ARBA" id="ARBA00023163"/>
    </source>
</evidence>
<gene>
    <name evidence="6" type="ORF">IM660_12995</name>
</gene>
<dbReference type="PRINTS" id="PR00032">
    <property type="entry name" value="HTHARAC"/>
</dbReference>
<organism evidence="6 7">
    <name type="scientific">Ruania alkalisoli</name>
    <dbReference type="NCBI Taxonomy" id="2779775"/>
    <lineage>
        <taxon>Bacteria</taxon>
        <taxon>Bacillati</taxon>
        <taxon>Actinomycetota</taxon>
        <taxon>Actinomycetes</taxon>
        <taxon>Micrococcales</taxon>
        <taxon>Ruaniaceae</taxon>
        <taxon>Ruania</taxon>
    </lineage>
</organism>
<protein>
    <submittedName>
        <fullName evidence="6">AraC family transcriptional regulator</fullName>
    </submittedName>
</protein>
<evidence type="ECO:0000313" key="7">
    <source>
        <dbReference type="Proteomes" id="UP000593758"/>
    </source>
</evidence>
<dbReference type="InterPro" id="IPR018062">
    <property type="entry name" value="HTH_AraC-typ_CS"/>
</dbReference>
<dbReference type="PROSITE" id="PS00041">
    <property type="entry name" value="HTH_ARAC_FAMILY_1"/>
    <property type="match status" value="1"/>
</dbReference>
<dbReference type="GO" id="GO:0043565">
    <property type="term" value="F:sequence-specific DNA binding"/>
    <property type="evidence" value="ECO:0007669"/>
    <property type="project" value="InterPro"/>
</dbReference>
<dbReference type="InterPro" id="IPR050204">
    <property type="entry name" value="AraC_XylS_family_regulators"/>
</dbReference>
<dbReference type="PANTHER" id="PTHR46796">
    <property type="entry name" value="HTH-TYPE TRANSCRIPTIONAL ACTIVATOR RHAS-RELATED"/>
    <property type="match status" value="1"/>
</dbReference>
<keyword evidence="3" id="KW-0010">Activator</keyword>
<evidence type="ECO:0000256" key="3">
    <source>
        <dbReference type="ARBA" id="ARBA00023159"/>
    </source>
</evidence>
<dbReference type="Gene3D" id="2.60.120.280">
    <property type="entry name" value="Regulatory protein AraC"/>
    <property type="match status" value="1"/>
</dbReference>
<keyword evidence="7" id="KW-1185">Reference proteome</keyword>
<dbReference type="Pfam" id="PF02311">
    <property type="entry name" value="AraC_binding"/>
    <property type="match status" value="1"/>
</dbReference>
<dbReference type="Gene3D" id="1.10.10.60">
    <property type="entry name" value="Homeodomain-like"/>
    <property type="match status" value="1"/>
</dbReference>
<keyword evidence="2" id="KW-0238">DNA-binding</keyword>
<dbReference type="InterPro" id="IPR009057">
    <property type="entry name" value="Homeodomain-like_sf"/>
</dbReference>
<dbReference type="KEGG" id="halt:IM660_12995"/>
<dbReference type="InterPro" id="IPR003313">
    <property type="entry name" value="AraC-bd"/>
</dbReference>
<dbReference type="PANTHER" id="PTHR46796:SF7">
    <property type="entry name" value="ARAC FAMILY TRANSCRIPTIONAL REGULATOR"/>
    <property type="match status" value="1"/>
</dbReference>
<reference evidence="6 7" key="1">
    <citation type="submission" date="2020-10" db="EMBL/GenBank/DDBJ databases">
        <title>Haloactinobacterium sp. RN3S43, a bacterium isolated from saline soil.</title>
        <authorList>
            <person name="Sun J.-Q."/>
        </authorList>
    </citation>
    <scope>NUCLEOTIDE SEQUENCE [LARGE SCALE GENOMIC DNA]</scope>
    <source>
        <strain evidence="6 7">RN3S43</strain>
    </source>
</reference>
<name>A0A7M1SS40_9MICO</name>
<keyword evidence="4" id="KW-0804">Transcription</keyword>
<evidence type="ECO:0000256" key="2">
    <source>
        <dbReference type="ARBA" id="ARBA00023125"/>
    </source>
</evidence>
<proteinExistence type="predicted"/>
<accession>A0A7M1SS40</accession>
<evidence type="ECO:0000256" key="1">
    <source>
        <dbReference type="ARBA" id="ARBA00023015"/>
    </source>
</evidence>
<dbReference type="AlphaFoldDB" id="A0A7M1SS40"/>
<dbReference type="InterPro" id="IPR018060">
    <property type="entry name" value="HTH_AraC"/>
</dbReference>
<keyword evidence="1" id="KW-0805">Transcription regulation</keyword>
<evidence type="ECO:0000259" key="5">
    <source>
        <dbReference type="PROSITE" id="PS01124"/>
    </source>
</evidence>
<dbReference type="SUPFAM" id="SSF46689">
    <property type="entry name" value="Homeodomain-like"/>
    <property type="match status" value="2"/>
</dbReference>
<dbReference type="RefSeq" id="WP_193496078.1">
    <property type="nucleotide sequence ID" value="NZ_CP063169.1"/>
</dbReference>
<feature type="domain" description="HTH araC/xylS-type" evidence="5">
    <location>
        <begin position="189"/>
        <end position="287"/>
    </location>
</feature>
<dbReference type="CDD" id="cd06986">
    <property type="entry name" value="cupin_MmsR-like_N"/>
    <property type="match status" value="1"/>
</dbReference>
<dbReference type="Proteomes" id="UP000593758">
    <property type="component" value="Chromosome"/>
</dbReference>
<dbReference type="SUPFAM" id="SSF51215">
    <property type="entry name" value="Regulatory protein AraC"/>
    <property type="match status" value="1"/>
</dbReference>
<evidence type="ECO:0000313" key="6">
    <source>
        <dbReference type="EMBL" id="QOR69592.1"/>
    </source>
</evidence>
<dbReference type="InterPro" id="IPR020449">
    <property type="entry name" value="Tscrpt_reg_AraC-type_HTH"/>
</dbReference>